<protein>
    <submittedName>
        <fullName evidence="1">Uncharacterized protein</fullName>
    </submittedName>
</protein>
<organism evidence="1">
    <name type="scientific">Lepeophtheirus salmonis</name>
    <name type="common">Salmon louse</name>
    <name type="synonym">Caligus salmonis</name>
    <dbReference type="NCBI Taxonomy" id="72036"/>
    <lineage>
        <taxon>Eukaryota</taxon>
        <taxon>Metazoa</taxon>
        <taxon>Ecdysozoa</taxon>
        <taxon>Arthropoda</taxon>
        <taxon>Crustacea</taxon>
        <taxon>Multicrustacea</taxon>
        <taxon>Hexanauplia</taxon>
        <taxon>Copepoda</taxon>
        <taxon>Siphonostomatoida</taxon>
        <taxon>Caligidae</taxon>
        <taxon>Lepeophtheirus</taxon>
    </lineage>
</organism>
<dbReference type="AlphaFoldDB" id="A0A0K2SVU1"/>
<name>A0A0K2SVU1_LEPSM</name>
<evidence type="ECO:0000313" key="1">
    <source>
        <dbReference type="EMBL" id="CDW17913.1"/>
    </source>
</evidence>
<sequence>MFHPIEALKQALIVGSTSTFGQR</sequence>
<reference evidence="1" key="1">
    <citation type="submission" date="2014-05" db="EMBL/GenBank/DDBJ databases">
        <authorList>
            <person name="Chronopoulou M."/>
        </authorList>
    </citation>
    <scope>NUCLEOTIDE SEQUENCE</scope>
    <source>
        <tissue evidence="1">Whole organism</tissue>
    </source>
</reference>
<proteinExistence type="predicted"/>
<dbReference type="EMBL" id="HACA01000552">
    <property type="protein sequence ID" value="CDW17913.1"/>
    <property type="molecule type" value="Transcribed_RNA"/>
</dbReference>
<accession>A0A0K2SVU1</accession>